<evidence type="ECO:0000256" key="5">
    <source>
        <dbReference type="ARBA" id="ARBA00022989"/>
    </source>
</evidence>
<feature type="transmembrane region" description="Helical" evidence="11">
    <location>
        <begin position="273"/>
        <end position="296"/>
    </location>
</feature>
<reference evidence="15" key="1">
    <citation type="submission" date="2025-08" db="UniProtKB">
        <authorList>
            <consortium name="RefSeq"/>
        </authorList>
    </citation>
    <scope>IDENTIFICATION</scope>
</reference>
<evidence type="ECO:0000256" key="12">
    <source>
        <dbReference type="SAM" id="SignalP"/>
    </source>
</evidence>
<dbReference type="PRINTS" id="PR00258">
    <property type="entry name" value="SPERACTRCPTR"/>
</dbReference>
<keyword evidence="3 12" id="KW-0732">Signal</keyword>
<evidence type="ECO:0000256" key="3">
    <source>
        <dbReference type="ARBA" id="ARBA00022729"/>
    </source>
</evidence>
<dbReference type="PANTHER" id="PTHR48071:SF18">
    <property type="entry name" value="DELETED IN MALIGNANT BRAIN TUMORS 1 PROTEIN-RELATED"/>
    <property type="match status" value="1"/>
</dbReference>
<feature type="domain" description="SRCR" evidence="13">
    <location>
        <begin position="152"/>
        <end position="261"/>
    </location>
</feature>
<dbReference type="OMA" id="NCFFNTE"/>
<evidence type="ECO:0000313" key="14">
    <source>
        <dbReference type="Proteomes" id="UP000694845"/>
    </source>
</evidence>
<feature type="disulfide bond" evidence="9">
    <location>
        <begin position="113"/>
        <end position="123"/>
    </location>
</feature>
<feature type="domain" description="SRCR" evidence="13">
    <location>
        <begin position="35"/>
        <end position="145"/>
    </location>
</feature>
<dbReference type="GeneID" id="110989804"/>
<dbReference type="PANTHER" id="PTHR48071">
    <property type="entry name" value="SRCR DOMAIN-CONTAINING PROTEIN"/>
    <property type="match status" value="1"/>
</dbReference>
<feature type="signal peptide" evidence="12">
    <location>
        <begin position="1"/>
        <end position="28"/>
    </location>
</feature>
<accession>A0A8B7ZZH0</accession>
<keyword evidence="8" id="KW-0325">Glycoprotein</keyword>
<evidence type="ECO:0000259" key="13">
    <source>
        <dbReference type="PROSITE" id="PS50287"/>
    </source>
</evidence>
<dbReference type="InterPro" id="IPR036772">
    <property type="entry name" value="SRCR-like_dom_sf"/>
</dbReference>
<keyword evidence="7 9" id="KW-1015">Disulfide bond</keyword>
<dbReference type="FunFam" id="3.10.250.10:FF:000001">
    <property type="entry name" value="Lysyl oxidase 4 isoform X1"/>
    <property type="match status" value="1"/>
</dbReference>
<dbReference type="SUPFAM" id="SSF56487">
    <property type="entry name" value="SRCR-like"/>
    <property type="match status" value="2"/>
</dbReference>
<sequence>MHSRDMAISISQLVQTTLLATAIVTVYAGNKDGDVKFLQYNDRPSDTPFEGVVQVYRELEGNWGGICSNGASITDATVICRGLGYKLATRVTNAAKDFPDHENKEVTLSEVSCSGSETHLGHCSLTWNNGEASCSDNDVLAVACSPITDYAVRLKGGASWYEGRVEVYHEGSGHSYWGTVCNDFWGTKDAKVICRQLKYGDPDKARVEDGDNYKSGSAGMPVLLDNVHCDGTESDLSKCRANDWHDENCFFNTELAAVFCEPAGKTGRPTTGAIVGIVIACLVVACFALVLCCLCYRQYETKKKGSRRPAPGPSHTANVAYISNGGLSTGGVAFINPGQQQPVQYIIPGAAPAYTPSMPLAPPPYSPAEATGGDGGSIHDSANPPPTDDD</sequence>
<keyword evidence="4" id="KW-0677">Repeat</keyword>
<keyword evidence="6 11" id="KW-0472">Membrane</keyword>
<dbReference type="Gene3D" id="3.10.250.10">
    <property type="entry name" value="SRCR-like domain"/>
    <property type="match status" value="2"/>
</dbReference>
<gene>
    <name evidence="15" type="primary">LOC110989804</name>
</gene>
<evidence type="ECO:0000256" key="4">
    <source>
        <dbReference type="ARBA" id="ARBA00022737"/>
    </source>
</evidence>
<dbReference type="InterPro" id="IPR001190">
    <property type="entry name" value="SRCR"/>
</dbReference>
<name>A0A8B7ZZH0_ACAPL</name>
<dbReference type="SMART" id="SM00202">
    <property type="entry name" value="SR"/>
    <property type="match status" value="2"/>
</dbReference>
<organism evidence="14 15">
    <name type="scientific">Acanthaster planci</name>
    <name type="common">Crown-of-thorns starfish</name>
    <dbReference type="NCBI Taxonomy" id="133434"/>
    <lineage>
        <taxon>Eukaryota</taxon>
        <taxon>Metazoa</taxon>
        <taxon>Echinodermata</taxon>
        <taxon>Eleutherozoa</taxon>
        <taxon>Asterozoa</taxon>
        <taxon>Asteroidea</taxon>
        <taxon>Valvatacea</taxon>
        <taxon>Valvatida</taxon>
        <taxon>Acanthasteridae</taxon>
        <taxon>Acanthaster</taxon>
    </lineage>
</organism>
<keyword evidence="14" id="KW-1185">Reference proteome</keyword>
<comment type="subcellular location">
    <subcellularLocation>
        <location evidence="1">Membrane</location>
        <topology evidence="1">Single-pass membrane protein</topology>
    </subcellularLocation>
</comment>
<evidence type="ECO:0000256" key="10">
    <source>
        <dbReference type="SAM" id="MobiDB-lite"/>
    </source>
</evidence>
<dbReference type="GO" id="GO:0016020">
    <property type="term" value="C:membrane"/>
    <property type="evidence" value="ECO:0007669"/>
    <property type="project" value="UniProtKB-SubCell"/>
</dbReference>
<dbReference type="Pfam" id="PF00530">
    <property type="entry name" value="SRCR"/>
    <property type="match status" value="2"/>
</dbReference>
<feature type="disulfide bond" evidence="9">
    <location>
        <begin position="229"/>
        <end position="239"/>
    </location>
</feature>
<proteinExistence type="predicted"/>
<protein>
    <submittedName>
        <fullName evidence="15">Scavenger receptor cysteine-rich type 1 protein M130-like</fullName>
    </submittedName>
</protein>
<dbReference type="OrthoDB" id="547291at2759"/>
<dbReference type="FunFam" id="3.10.250.10:FF:000016">
    <property type="entry name" value="Scavenger receptor cysteine-rich protein type 12"/>
    <property type="match status" value="1"/>
</dbReference>
<evidence type="ECO:0000313" key="15">
    <source>
        <dbReference type="RefSeq" id="XP_022110130.1"/>
    </source>
</evidence>
<comment type="caution">
    <text evidence="9">Lacks conserved residue(s) required for the propagation of feature annotation.</text>
</comment>
<evidence type="ECO:0000256" key="1">
    <source>
        <dbReference type="ARBA" id="ARBA00004167"/>
    </source>
</evidence>
<feature type="region of interest" description="Disordered" evidence="10">
    <location>
        <begin position="358"/>
        <end position="390"/>
    </location>
</feature>
<evidence type="ECO:0000256" key="11">
    <source>
        <dbReference type="SAM" id="Phobius"/>
    </source>
</evidence>
<evidence type="ECO:0000256" key="9">
    <source>
        <dbReference type="PROSITE-ProRule" id="PRU00196"/>
    </source>
</evidence>
<dbReference type="KEGG" id="aplc:110989804"/>
<dbReference type="Proteomes" id="UP000694845">
    <property type="component" value="Unplaced"/>
</dbReference>
<dbReference type="RefSeq" id="XP_022110130.1">
    <property type="nucleotide sequence ID" value="XM_022254438.1"/>
</dbReference>
<evidence type="ECO:0000256" key="8">
    <source>
        <dbReference type="ARBA" id="ARBA00023180"/>
    </source>
</evidence>
<dbReference type="PROSITE" id="PS50287">
    <property type="entry name" value="SRCR_2"/>
    <property type="match status" value="2"/>
</dbReference>
<evidence type="ECO:0000256" key="2">
    <source>
        <dbReference type="ARBA" id="ARBA00022692"/>
    </source>
</evidence>
<keyword evidence="5 11" id="KW-1133">Transmembrane helix</keyword>
<evidence type="ECO:0000256" key="6">
    <source>
        <dbReference type="ARBA" id="ARBA00023136"/>
    </source>
</evidence>
<dbReference type="AlphaFoldDB" id="A0A8B7ZZH0"/>
<feature type="chain" id="PRO_5034933704" evidence="12">
    <location>
        <begin position="29"/>
        <end position="390"/>
    </location>
</feature>
<evidence type="ECO:0000256" key="7">
    <source>
        <dbReference type="ARBA" id="ARBA00023157"/>
    </source>
</evidence>
<keyword evidence="2 11" id="KW-0812">Transmembrane</keyword>